<accession>A0A9Q0JT11</accession>
<name>A0A9Q0JT11_9MAGN</name>
<evidence type="ECO:0000313" key="3">
    <source>
        <dbReference type="Proteomes" id="UP001141806"/>
    </source>
</evidence>
<keyword evidence="3" id="KW-1185">Reference proteome</keyword>
<dbReference type="AlphaFoldDB" id="A0A9Q0JT11"/>
<feature type="region of interest" description="Disordered" evidence="1">
    <location>
        <begin position="1"/>
        <end position="52"/>
    </location>
</feature>
<gene>
    <name evidence="2" type="ORF">NE237_027473</name>
</gene>
<dbReference type="Proteomes" id="UP001141806">
    <property type="component" value="Unassembled WGS sequence"/>
</dbReference>
<reference evidence="2" key="1">
    <citation type="journal article" date="2023" name="Plant J.">
        <title>The genome of the king protea, Protea cynaroides.</title>
        <authorList>
            <person name="Chang J."/>
            <person name="Duong T.A."/>
            <person name="Schoeman C."/>
            <person name="Ma X."/>
            <person name="Roodt D."/>
            <person name="Barker N."/>
            <person name="Li Z."/>
            <person name="Van de Peer Y."/>
            <person name="Mizrachi E."/>
        </authorList>
    </citation>
    <scope>NUCLEOTIDE SEQUENCE</scope>
    <source>
        <tissue evidence="2">Young leaves</tissue>
    </source>
</reference>
<evidence type="ECO:0000256" key="1">
    <source>
        <dbReference type="SAM" id="MobiDB-lite"/>
    </source>
</evidence>
<comment type="caution">
    <text evidence="2">The sequence shown here is derived from an EMBL/GenBank/DDBJ whole genome shotgun (WGS) entry which is preliminary data.</text>
</comment>
<organism evidence="2 3">
    <name type="scientific">Protea cynaroides</name>
    <dbReference type="NCBI Taxonomy" id="273540"/>
    <lineage>
        <taxon>Eukaryota</taxon>
        <taxon>Viridiplantae</taxon>
        <taxon>Streptophyta</taxon>
        <taxon>Embryophyta</taxon>
        <taxon>Tracheophyta</taxon>
        <taxon>Spermatophyta</taxon>
        <taxon>Magnoliopsida</taxon>
        <taxon>Proteales</taxon>
        <taxon>Proteaceae</taxon>
        <taxon>Protea</taxon>
    </lineage>
</organism>
<proteinExistence type="predicted"/>
<dbReference type="EMBL" id="JAMYWD010000012">
    <property type="protein sequence ID" value="KAJ4950641.1"/>
    <property type="molecule type" value="Genomic_DNA"/>
</dbReference>
<evidence type="ECO:0000313" key="2">
    <source>
        <dbReference type="EMBL" id="KAJ4950641.1"/>
    </source>
</evidence>
<feature type="compositionally biased region" description="Polar residues" evidence="1">
    <location>
        <begin position="23"/>
        <end position="52"/>
    </location>
</feature>
<sequence length="119" mass="13395">MNPSHQSIPAKPVSKHLTGRSVPKSTTSQEEQGWTKAIQRQGSSISNNSSKMENLIPREVIRSLILFGNSRSSKKSLRLRLFFFPLNIHTQKVTVQLEPNPGLKSKVVPDYLRVTEESL</sequence>
<protein>
    <submittedName>
        <fullName evidence="2">Uncharacterized protein</fullName>
    </submittedName>
</protein>